<accession>A0A5N6QFG8</accession>
<evidence type="ECO:0000313" key="1">
    <source>
        <dbReference type="EMBL" id="KAE7998062.1"/>
    </source>
</evidence>
<dbReference type="Proteomes" id="UP000327013">
    <property type="component" value="Chromosome 1"/>
</dbReference>
<protein>
    <submittedName>
        <fullName evidence="1">Uncharacterized protein</fullName>
    </submittedName>
</protein>
<gene>
    <name evidence="1" type="ORF">FH972_002640</name>
</gene>
<proteinExistence type="predicted"/>
<dbReference type="EMBL" id="CM017321">
    <property type="protein sequence ID" value="KAE7998062.1"/>
    <property type="molecule type" value="Genomic_DNA"/>
</dbReference>
<sequence length="81" mass="9099">MSIEALAMAGVDYTESGLRLEEWPEKRSGLEQPPLHLLAEQNSCTGVEKMGGDVILVANREWTKARMREWARAVAALMKDR</sequence>
<organism evidence="1 2">
    <name type="scientific">Carpinus fangiana</name>
    <dbReference type="NCBI Taxonomy" id="176857"/>
    <lineage>
        <taxon>Eukaryota</taxon>
        <taxon>Viridiplantae</taxon>
        <taxon>Streptophyta</taxon>
        <taxon>Embryophyta</taxon>
        <taxon>Tracheophyta</taxon>
        <taxon>Spermatophyta</taxon>
        <taxon>Magnoliopsida</taxon>
        <taxon>eudicotyledons</taxon>
        <taxon>Gunneridae</taxon>
        <taxon>Pentapetalae</taxon>
        <taxon>rosids</taxon>
        <taxon>fabids</taxon>
        <taxon>Fagales</taxon>
        <taxon>Betulaceae</taxon>
        <taxon>Carpinus</taxon>
    </lineage>
</organism>
<dbReference type="AlphaFoldDB" id="A0A5N6QFG8"/>
<reference evidence="1 2" key="1">
    <citation type="submission" date="2019-06" db="EMBL/GenBank/DDBJ databases">
        <title>A chromosomal-level reference genome of Carpinus fangiana (Coryloideae, Betulaceae).</title>
        <authorList>
            <person name="Yang X."/>
            <person name="Wang Z."/>
            <person name="Zhang L."/>
            <person name="Hao G."/>
            <person name="Liu J."/>
            <person name="Yang Y."/>
        </authorList>
    </citation>
    <scope>NUCLEOTIDE SEQUENCE [LARGE SCALE GENOMIC DNA]</scope>
    <source>
        <strain evidence="1">Cfa_2016G</strain>
        <tissue evidence="1">Leaf</tissue>
    </source>
</reference>
<keyword evidence="2" id="KW-1185">Reference proteome</keyword>
<name>A0A5N6QFG8_9ROSI</name>
<dbReference type="OrthoDB" id="1719622at2759"/>
<evidence type="ECO:0000313" key="2">
    <source>
        <dbReference type="Proteomes" id="UP000327013"/>
    </source>
</evidence>